<evidence type="ECO:0000256" key="1">
    <source>
        <dbReference type="SAM" id="MobiDB-lite"/>
    </source>
</evidence>
<gene>
    <name evidence="3" type="primary">LOC132539842</name>
</gene>
<accession>A0ABM3XSH2</accession>
<sequence>MGLWTQHLVGRSEKEDLSVDSAETFSRLNGHGLQSGQEIWGETGSRAGQLRVTRQELPRSRLFTTPACADKREGGGPCPTPPACRKWRSGSRCPCHWPAGPPVHQPTSVDILTQTVPPPPLDSPAYNHRDTASCFCLLARASQGHRGQESPRSSVVFWSSVTSCKALVSLFLEVQPSLLLSGNRPLCLRAQCVMYPPGIRTPPGSSKRMPSSESPGVSFDSRASQLAPPAQFLEYWPWEQRGLSAPDVINDNKSNKKNGLQEQWIHSAGTEPQQQPWRQKRESEMAWDTFAPSLHHPQEDKHSPGPWRRPEGGVHKCLLPQLDCPCLCRCNPKGP</sequence>
<evidence type="ECO:0000313" key="3">
    <source>
        <dbReference type="RefSeq" id="XP_060051756.1"/>
    </source>
</evidence>
<organism evidence="2 3">
    <name type="scientific">Erinaceus europaeus</name>
    <name type="common">Western European hedgehog</name>
    <dbReference type="NCBI Taxonomy" id="9365"/>
    <lineage>
        <taxon>Eukaryota</taxon>
        <taxon>Metazoa</taxon>
        <taxon>Chordata</taxon>
        <taxon>Craniata</taxon>
        <taxon>Vertebrata</taxon>
        <taxon>Euteleostomi</taxon>
        <taxon>Mammalia</taxon>
        <taxon>Eutheria</taxon>
        <taxon>Laurasiatheria</taxon>
        <taxon>Eulipotyphla</taxon>
        <taxon>Erinaceidae</taxon>
        <taxon>Erinaceinae</taxon>
        <taxon>Erinaceus</taxon>
    </lineage>
</organism>
<proteinExistence type="predicted"/>
<feature type="region of interest" description="Disordered" evidence="1">
    <location>
        <begin position="199"/>
        <end position="222"/>
    </location>
</feature>
<name>A0ABM3XSH2_ERIEU</name>
<evidence type="ECO:0000313" key="2">
    <source>
        <dbReference type="Proteomes" id="UP001652624"/>
    </source>
</evidence>
<dbReference type="RefSeq" id="XP_060051756.1">
    <property type="nucleotide sequence ID" value="XM_060195773.1"/>
</dbReference>
<keyword evidence="2" id="KW-1185">Reference proteome</keyword>
<dbReference type="GeneID" id="132539842"/>
<dbReference type="Proteomes" id="UP001652624">
    <property type="component" value="Chromosome 8"/>
</dbReference>
<reference evidence="3" key="1">
    <citation type="submission" date="2025-08" db="UniProtKB">
        <authorList>
            <consortium name="RefSeq"/>
        </authorList>
    </citation>
    <scope>IDENTIFICATION</scope>
</reference>
<protein>
    <submittedName>
        <fullName evidence="3">Uncharacterized protein LOC132539842</fullName>
    </submittedName>
</protein>